<dbReference type="PANTHER" id="PTHR14140:SF27">
    <property type="entry name" value="OS04G0289800 PROTEIN"/>
    <property type="match status" value="1"/>
</dbReference>
<accession>A0AAV2IG84</accession>
<dbReference type="AlphaFoldDB" id="A0AAV2IG84"/>
<dbReference type="InterPro" id="IPR036987">
    <property type="entry name" value="SRA-YDG_sf"/>
</dbReference>
<feature type="region of interest" description="Disordered" evidence="3">
    <location>
        <begin position="274"/>
        <end position="317"/>
    </location>
</feature>
<dbReference type="SMART" id="SM00466">
    <property type="entry name" value="SRA"/>
    <property type="match status" value="1"/>
</dbReference>
<dbReference type="Gene3D" id="2.30.280.10">
    <property type="entry name" value="SRA-YDG"/>
    <property type="match status" value="1"/>
</dbReference>
<dbReference type="PANTHER" id="PTHR14140">
    <property type="entry name" value="E3 UBIQUITIN-PROTEIN LIGASE UHRF-RELATED"/>
    <property type="match status" value="1"/>
</dbReference>
<comment type="caution">
    <text evidence="5">The sequence shown here is derived from an EMBL/GenBank/DDBJ whole genome shotgun (WGS) entry which is preliminary data.</text>
</comment>
<dbReference type="EMBL" id="CAXITT010000768">
    <property type="protein sequence ID" value="CAL1546074.1"/>
    <property type="molecule type" value="Genomic_DNA"/>
</dbReference>
<evidence type="ECO:0000313" key="6">
    <source>
        <dbReference type="Proteomes" id="UP001497497"/>
    </source>
</evidence>
<evidence type="ECO:0000256" key="3">
    <source>
        <dbReference type="SAM" id="MobiDB-lite"/>
    </source>
</evidence>
<dbReference type="GO" id="GO:0016567">
    <property type="term" value="P:protein ubiquitination"/>
    <property type="evidence" value="ECO:0007669"/>
    <property type="project" value="TreeGrafter"/>
</dbReference>
<keyword evidence="1 2" id="KW-0539">Nucleus</keyword>
<evidence type="ECO:0000256" key="2">
    <source>
        <dbReference type="PROSITE-ProRule" id="PRU00358"/>
    </source>
</evidence>
<name>A0AAV2IG84_LYMST</name>
<proteinExistence type="predicted"/>
<organism evidence="5 6">
    <name type="scientific">Lymnaea stagnalis</name>
    <name type="common">Great pond snail</name>
    <name type="synonym">Helix stagnalis</name>
    <dbReference type="NCBI Taxonomy" id="6523"/>
    <lineage>
        <taxon>Eukaryota</taxon>
        <taxon>Metazoa</taxon>
        <taxon>Spiralia</taxon>
        <taxon>Lophotrochozoa</taxon>
        <taxon>Mollusca</taxon>
        <taxon>Gastropoda</taxon>
        <taxon>Heterobranchia</taxon>
        <taxon>Euthyneura</taxon>
        <taxon>Panpulmonata</taxon>
        <taxon>Hygrophila</taxon>
        <taxon>Lymnaeoidea</taxon>
        <taxon>Lymnaeidae</taxon>
        <taxon>Lymnaea</taxon>
    </lineage>
</organism>
<dbReference type="InterPro" id="IPR003105">
    <property type="entry name" value="SRA_YDG"/>
</dbReference>
<dbReference type="GO" id="GO:0044027">
    <property type="term" value="P:negative regulation of gene expression via chromosomal CpG island methylation"/>
    <property type="evidence" value="ECO:0007669"/>
    <property type="project" value="TreeGrafter"/>
</dbReference>
<dbReference type="InterPro" id="IPR045134">
    <property type="entry name" value="UHRF1/2-like"/>
</dbReference>
<evidence type="ECO:0000259" key="4">
    <source>
        <dbReference type="PROSITE" id="PS51015"/>
    </source>
</evidence>
<dbReference type="FunFam" id="2.30.280.10:FF:000005">
    <property type="entry name" value="E3 ubiquitin-protein ligase UHRF1"/>
    <property type="match status" value="1"/>
</dbReference>
<keyword evidence="6" id="KW-1185">Reference proteome</keyword>
<dbReference type="SUPFAM" id="SSF88697">
    <property type="entry name" value="PUA domain-like"/>
    <property type="match status" value="1"/>
</dbReference>
<evidence type="ECO:0000313" key="5">
    <source>
        <dbReference type="EMBL" id="CAL1546074.1"/>
    </source>
</evidence>
<dbReference type="Pfam" id="PF02182">
    <property type="entry name" value="SAD_SRA"/>
    <property type="match status" value="1"/>
</dbReference>
<dbReference type="GO" id="GO:0061630">
    <property type="term" value="F:ubiquitin protein ligase activity"/>
    <property type="evidence" value="ECO:0007669"/>
    <property type="project" value="TreeGrafter"/>
</dbReference>
<evidence type="ECO:0000256" key="1">
    <source>
        <dbReference type="ARBA" id="ARBA00023242"/>
    </source>
</evidence>
<dbReference type="GO" id="GO:0005634">
    <property type="term" value="C:nucleus"/>
    <property type="evidence" value="ECO:0007669"/>
    <property type="project" value="UniProtKB-SubCell"/>
</dbReference>
<reference evidence="5 6" key="1">
    <citation type="submission" date="2024-04" db="EMBL/GenBank/DDBJ databases">
        <authorList>
            <consortium name="Genoscope - CEA"/>
            <person name="William W."/>
        </authorList>
    </citation>
    <scope>NUCLEOTIDE SEQUENCE [LARGE SCALE GENOMIC DNA]</scope>
</reference>
<sequence length="317" mass="34593">MHDYEAVRLKNLEDNRRVLASFGLLDPFKSLPSIIKKRNALTVKPAPSRKRPAPFELDSFVGGSVYGTIRKSARLHLQGKDANEEGGSLYVGLDDCEEENEKSASKVPAHRPNVYGAIPDILVGTAWSTRMECCRDGIHRPTVAGIHGGVNGAYSIALSGGYEDDVDLGECFTYTGEGGRDLKGTKANPKNLRTAPQSKDQTLTRGNLALSKNVETGNPVRVIRGYKLDSPFAPEEGYRYDGLYTVEKCWFTTGLSGHGVWKFALKRCTDQTPPPWQYATDPGSPAKSSVSSDEGKTGEEDSQTSTGSDETKTRRID</sequence>
<feature type="domain" description="YDG" evidence="4">
    <location>
        <begin position="116"/>
        <end position="267"/>
    </location>
</feature>
<gene>
    <name evidence="5" type="ORF">GSLYS_00019451001</name>
</gene>
<dbReference type="Proteomes" id="UP001497497">
    <property type="component" value="Unassembled WGS sequence"/>
</dbReference>
<dbReference type="InterPro" id="IPR015947">
    <property type="entry name" value="PUA-like_sf"/>
</dbReference>
<comment type="subcellular location">
    <subcellularLocation>
        <location evidence="2">Nucleus</location>
    </subcellularLocation>
</comment>
<protein>
    <recommendedName>
        <fullName evidence="4">YDG domain-containing protein</fullName>
    </recommendedName>
</protein>
<dbReference type="PROSITE" id="PS51015">
    <property type="entry name" value="YDG"/>
    <property type="match status" value="1"/>
</dbReference>